<keyword evidence="5 7" id="KW-1133">Transmembrane helix</keyword>
<evidence type="ECO:0000259" key="8">
    <source>
        <dbReference type="Pfam" id="PF04239"/>
    </source>
</evidence>
<dbReference type="InterPro" id="IPR007353">
    <property type="entry name" value="DUF421"/>
</dbReference>
<feature type="transmembrane region" description="Helical" evidence="7">
    <location>
        <begin position="20"/>
        <end position="38"/>
    </location>
</feature>
<evidence type="ECO:0000313" key="11">
    <source>
        <dbReference type="Proteomes" id="UP000054598"/>
    </source>
</evidence>
<comment type="similarity">
    <text evidence="2">Belongs to the UPF0702 family.</text>
</comment>
<comment type="subcellular location">
    <subcellularLocation>
        <location evidence="1">Cell membrane</location>
        <topology evidence="1">Multi-pass membrane protein</topology>
    </subcellularLocation>
</comment>
<dbReference type="PANTHER" id="PTHR34582">
    <property type="entry name" value="UPF0702 TRANSMEMBRANE PROTEIN YCAP"/>
    <property type="match status" value="1"/>
</dbReference>
<dbReference type="Proteomes" id="UP000054598">
    <property type="component" value="Unassembled WGS sequence"/>
</dbReference>
<evidence type="ECO:0008006" key="12">
    <source>
        <dbReference type="Google" id="ProtNLM"/>
    </source>
</evidence>
<protein>
    <recommendedName>
        <fullName evidence="12">DUF421 domain-containing protein</fullName>
    </recommendedName>
</protein>
<keyword evidence="4 7" id="KW-0812">Transmembrane</keyword>
<dbReference type="Pfam" id="PF20730">
    <property type="entry name" value="YetF_N"/>
    <property type="match status" value="1"/>
</dbReference>
<dbReference type="PATRIC" id="fig|2198.3.peg.344"/>
<gene>
    <name evidence="10" type="ORF">XE10_0539</name>
</gene>
<dbReference type="Pfam" id="PF04239">
    <property type="entry name" value="DUF421"/>
    <property type="match status" value="1"/>
</dbReference>
<evidence type="ECO:0000256" key="6">
    <source>
        <dbReference type="ARBA" id="ARBA00023136"/>
    </source>
</evidence>
<evidence type="ECO:0000256" key="5">
    <source>
        <dbReference type="ARBA" id="ARBA00022989"/>
    </source>
</evidence>
<name>A0A101IXI0_9EURY</name>
<feature type="domain" description="YetF-like N-terminal transmembrane" evidence="9">
    <location>
        <begin position="28"/>
        <end position="94"/>
    </location>
</feature>
<evidence type="ECO:0000256" key="3">
    <source>
        <dbReference type="ARBA" id="ARBA00022475"/>
    </source>
</evidence>
<keyword evidence="6 7" id="KW-0472">Membrane</keyword>
<dbReference type="EMBL" id="LGHE01000039">
    <property type="protein sequence ID" value="KUL03191.1"/>
    <property type="molecule type" value="Genomic_DNA"/>
</dbReference>
<dbReference type="PANTHER" id="PTHR34582:SF6">
    <property type="entry name" value="UPF0702 TRANSMEMBRANE PROTEIN YCAP"/>
    <property type="match status" value="1"/>
</dbReference>
<dbReference type="AlphaFoldDB" id="A0A101IXI0"/>
<dbReference type="GO" id="GO:0005886">
    <property type="term" value="C:plasma membrane"/>
    <property type="evidence" value="ECO:0007669"/>
    <property type="project" value="UniProtKB-SubCell"/>
</dbReference>
<comment type="caution">
    <text evidence="10">The sequence shown here is derived from an EMBL/GenBank/DDBJ whole genome shotgun (WGS) entry which is preliminary data.</text>
</comment>
<organism evidence="10 11">
    <name type="scientific">Methanoculleus marisnigri</name>
    <dbReference type="NCBI Taxonomy" id="2198"/>
    <lineage>
        <taxon>Archaea</taxon>
        <taxon>Methanobacteriati</taxon>
        <taxon>Methanobacteriota</taxon>
        <taxon>Stenosarchaea group</taxon>
        <taxon>Methanomicrobia</taxon>
        <taxon>Methanomicrobiales</taxon>
        <taxon>Methanomicrobiaceae</taxon>
        <taxon>Methanoculleus</taxon>
    </lineage>
</organism>
<dbReference type="Gene3D" id="3.30.240.20">
    <property type="entry name" value="bsu07140 like domains"/>
    <property type="match status" value="1"/>
</dbReference>
<keyword evidence="3" id="KW-1003">Cell membrane</keyword>
<evidence type="ECO:0000313" key="10">
    <source>
        <dbReference type="EMBL" id="KUL03191.1"/>
    </source>
</evidence>
<evidence type="ECO:0000256" key="2">
    <source>
        <dbReference type="ARBA" id="ARBA00006448"/>
    </source>
</evidence>
<dbReference type="InterPro" id="IPR048454">
    <property type="entry name" value="YetF_N"/>
</dbReference>
<sequence length="182" mass="19724">MTDGWTGFLQAIFLGDPSYLVRTLIIGILAYVALVIILRLSGKRTLSAMNAFDFIVTVALGSTLASVITSRDVSLAEGVLALGILVGLQYIVSWFSVRSERVQKAVKSEPRLLYHAGEFLHDAMRRERIVESEIRQALRSEGVGSLESVVAVVLETNGNLSVLTKNKSDGMGSLVDVAGSRR</sequence>
<evidence type="ECO:0000256" key="4">
    <source>
        <dbReference type="ARBA" id="ARBA00022692"/>
    </source>
</evidence>
<accession>A0A101IXI0</accession>
<reference evidence="11" key="1">
    <citation type="journal article" date="2015" name="MBio">
        <title>Genome-Resolved Metagenomic Analysis Reveals Roles for Candidate Phyla and Other Microbial Community Members in Biogeochemical Transformations in Oil Reservoirs.</title>
        <authorList>
            <person name="Hu P."/>
            <person name="Tom L."/>
            <person name="Singh A."/>
            <person name="Thomas B.C."/>
            <person name="Baker B.J."/>
            <person name="Piceno Y.M."/>
            <person name="Andersen G.L."/>
            <person name="Banfield J.F."/>
        </authorList>
    </citation>
    <scope>NUCLEOTIDE SEQUENCE [LARGE SCALE GENOMIC DNA]</scope>
</reference>
<evidence type="ECO:0000259" key="9">
    <source>
        <dbReference type="Pfam" id="PF20730"/>
    </source>
</evidence>
<feature type="domain" description="YetF C-terminal" evidence="8">
    <location>
        <begin position="98"/>
        <end position="169"/>
    </location>
</feature>
<feature type="transmembrane region" description="Helical" evidence="7">
    <location>
        <begin position="75"/>
        <end position="97"/>
    </location>
</feature>
<proteinExistence type="inferred from homology"/>
<evidence type="ECO:0000256" key="1">
    <source>
        <dbReference type="ARBA" id="ARBA00004651"/>
    </source>
</evidence>
<dbReference type="InterPro" id="IPR023090">
    <property type="entry name" value="UPF0702_alpha/beta_dom_sf"/>
</dbReference>
<feature type="transmembrane region" description="Helical" evidence="7">
    <location>
        <begin position="50"/>
        <end position="69"/>
    </location>
</feature>
<evidence type="ECO:0000256" key="7">
    <source>
        <dbReference type="SAM" id="Phobius"/>
    </source>
</evidence>